<dbReference type="EMBL" id="KQ947431">
    <property type="protein sequence ID" value="KUJ09637.1"/>
    <property type="molecule type" value="Genomic_DNA"/>
</dbReference>
<dbReference type="OrthoDB" id="5986190at2759"/>
<organism evidence="2 3">
    <name type="scientific">Mollisia scopiformis</name>
    <name type="common">Conifer needle endophyte fungus</name>
    <name type="synonym">Phialocephala scopiformis</name>
    <dbReference type="NCBI Taxonomy" id="149040"/>
    <lineage>
        <taxon>Eukaryota</taxon>
        <taxon>Fungi</taxon>
        <taxon>Dikarya</taxon>
        <taxon>Ascomycota</taxon>
        <taxon>Pezizomycotina</taxon>
        <taxon>Leotiomycetes</taxon>
        <taxon>Helotiales</taxon>
        <taxon>Mollisiaceae</taxon>
        <taxon>Mollisia</taxon>
    </lineage>
</organism>
<dbReference type="AlphaFoldDB" id="A0A132BDA2"/>
<keyword evidence="3" id="KW-1185">Reference proteome</keyword>
<feature type="region of interest" description="Disordered" evidence="1">
    <location>
        <begin position="263"/>
        <end position="282"/>
    </location>
</feature>
<sequence length="389" mass="43524">MWYRRITEFMDVDPPPSVRVHTTRPAEKVKFGHNAFSGFTFGPKPASKFPPVSTKRKLDCIELEEDDIAHFKRVRLITSKERVKFIPGPFREVKIAGKDLSFAAAERHRAAESDAWEAFRTNQSTLGSSHPNTILSLGNLTRTLRNIGKSSGAEDILQKTLGDEESTLVEKDPASLRVLLGSLMVALVDQKKFDAAEELWTRASDLFVSRASAEEQAALIRDLELAHPFRQSVLAVADQQPNQRKAWTIDDLPSSFPELRSPYTLPKTIPKPEPEPVSKPTLWPTPKISWQMPMTPETYSRWHMDVARGRFLRTPVSARLPSPAKSHSDDHFAAENGFPWSDFVRTFVVEPSSAACADSSATQNLFNTRHYCGRASSFLAFLALTSTCG</sequence>
<name>A0A132BDA2_MOLSC</name>
<dbReference type="Proteomes" id="UP000070700">
    <property type="component" value="Unassembled WGS sequence"/>
</dbReference>
<accession>A0A132BDA2</accession>
<gene>
    <name evidence="2" type="ORF">LY89DRAFT_274853</name>
</gene>
<reference evidence="2 3" key="1">
    <citation type="submission" date="2015-10" db="EMBL/GenBank/DDBJ databases">
        <title>Full genome of DAOMC 229536 Phialocephala scopiformis, a fungal endophyte of spruce producing the potent anti-insectan compound rugulosin.</title>
        <authorList>
            <consortium name="DOE Joint Genome Institute"/>
            <person name="Walker A.K."/>
            <person name="Frasz S.L."/>
            <person name="Seifert K.A."/>
            <person name="Miller J.D."/>
            <person name="Mondo S.J."/>
            <person name="Labutti K."/>
            <person name="Lipzen A."/>
            <person name="Dockter R."/>
            <person name="Kennedy M."/>
            <person name="Grigoriev I.V."/>
            <person name="Spatafora J.W."/>
        </authorList>
    </citation>
    <scope>NUCLEOTIDE SEQUENCE [LARGE SCALE GENOMIC DNA]</scope>
    <source>
        <strain evidence="2 3">CBS 120377</strain>
    </source>
</reference>
<dbReference type="KEGG" id="psco:LY89DRAFT_274853"/>
<dbReference type="GeneID" id="28816124"/>
<dbReference type="Gene3D" id="1.25.40.10">
    <property type="entry name" value="Tetratricopeptide repeat domain"/>
    <property type="match status" value="1"/>
</dbReference>
<proteinExistence type="predicted"/>
<evidence type="ECO:0000256" key="1">
    <source>
        <dbReference type="SAM" id="MobiDB-lite"/>
    </source>
</evidence>
<dbReference type="InParanoid" id="A0A132BDA2"/>
<evidence type="ECO:0000313" key="3">
    <source>
        <dbReference type="Proteomes" id="UP000070700"/>
    </source>
</evidence>
<evidence type="ECO:0000313" key="2">
    <source>
        <dbReference type="EMBL" id="KUJ09637.1"/>
    </source>
</evidence>
<dbReference type="InterPro" id="IPR011990">
    <property type="entry name" value="TPR-like_helical_dom_sf"/>
</dbReference>
<dbReference type="RefSeq" id="XP_018063992.1">
    <property type="nucleotide sequence ID" value="XM_018206398.1"/>
</dbReference>
<protein>
    <submittedName>
        <fullName evidence="2">Uncharacterized protein</fullName>
    </submittedName>
</protein>